<feature type="transmembrane region" description="Helical" evidence="7">
    <location>
        <begin position="83"/>
        <end position="103"/>
    </location>
</feature>
<comment type="subcellular location">
    <subcellularLocation>
        <location evidence="1">Membrane</location>
    </subcellularLocation>
</comment>
<dbReference type="Gene3D" id="1.20.1070.10">
    <property type="entry name" value="Rhodopsin 7-helix transmembrane proteins"/>
    <property type="match status" value="1"/>
</dbReference>
<dbReference type="InterPro" id="IPR000276">
    <property type="entry name" value="GPCR_Rhodpsn"/>
</dbReference>
<feature type="transmembrane region" description="Helical" evidence="7">
    <location>
        <begin position="303"/>
        <end position="326"/>
    </location>
</feature>
<keyword evidence="4 7" id="KW-1133">Transmembrane helix</keyword>
<dbReference type="PANTHER" id="PTHR46641:SF22">
    <property type="entry name" value="PROCTOLIN RECEPTOR, ISOFORM A"/>
    <property type="match status" value="1"/>
</dbReference>
<evidence type="ECO:0000256" key="2">
    <source>
        <dbReference type="ARBA" id="ARBA00010663"/>
    </source>
</evidence>
<feature type="transmembrane region" description="Helical" evidence="7">
    <location>
        <begin position="346"/>
        <end position="365"/>
    </location>
</feature>
<dbReference type="GO" id="GO:0016020">
    <property type="term" value="C:membrane"/>
    <property type="evidence" value="ECO:0007669"/>
    <property type="project" value="UniProtKB-SubCell"/>
</dbReference>
<organism evidence="9 10">
    <name type="scientific">Gryllus longicercus</name>
    <dbReference type="NCBI Taxonomy" id="2509291"/>
    <lineage>
        <taxon>Eukaryota</taxon>
        <taxon>Metazoa</taxon>
        <taxon>Ecdysozoa</taxon>
        <taxon>Arthropoda</taxon>
        <taxon>Hexapoda</taxon>
        <taxon>Insecta</taxon>
        <taxon>Pterygota</taxon>
        <taxon>Neoptera</taxon>
        <taxon>Polyneoptera</taxon>
        <taxon>Orthoptera</taxon>
        <taxon>Ensifera</taxon>
        <taxon>Gryllidea</taxon>
        <taxon>Grylloidea</taxon>
        <taxon>Gryllidae</taxon>
        <taxon>Gryllinae</taxon>
        <taxon>Gryllus</taxon>
    </lineage>
</organism>
<comment type="similarity">
    <text evidence="2">Belongs to the G-protein coupled receptor 1 family.</text>
</comment>
<dbReference type="InterPro" id="IPR017452">
    <property type="entry name" value="GPCR_Rhodpsn_7TM"/>
</dbReference>
<evidence type="ECO:0000256" key="1">
    <source>
        <dbReference type="ARBA" id="ARBA00004370"/>
    </source>
</evidence>
<feature type="region of interest" description="Disordered" evidence="6">
    <location>
        <begin position="460"/>
        <end position="488"/>
    </location>
</feature>
<feature type="domain" description="G-protein coupled receptors family 1 profile" evidence="8">
    <location>
        <begin position="95"/>
        <end position="362"/>
    </location>
</feature>
<name>A0AAN9Z2U1_9ORTH</name>
<dbReference type="PROSITE" id="PS50262">
    <property type="entry name" value="G_PROTEIN_RECEP_F1_2"/>
    <property type="match status" value="1"/>
</dbReference>
<sequence>MNATVAHWLLTGAPLELNASSSAEAFEAEQALDAAEAVLSLGGEAALNLSDAALNASAAGNGTRELSATELFLESSRFWIQRVLVPIVVTVGVLGNLVTVVVLTRRRMRSSTNMYLTALAVSDLLYLIFMFSLSIEHYPGIRGAAHRRYWEYKPYGHWLTDANSSSSVWLTVSFTVERYIAVCHPLRGKVLCTESRARTVIAVVFVACALATITTPFEYKVVSEEAGFTVRNSDLGSDETYQTIFYWFSSITFTILPLILLGIFNSFLVWAVHRSQRQRFRMTQVDQNETCSSNQTQENRITIVLISVVVLFMVCQLPSAGTLLYIGLHKFEDPREWLLLRGLGNIFNFLMAIHSSCNFLLYCALSDKYRRTFMLTFFRRCAPPPPPGSAAAASAAFSTGSRLSVRGAASCGGGGAGGPARGYSLRVHPAALGGGGGAAGGGAANGSLLAPPFRRHASAYIPRPRPAHATGPAPLPRFTPDQTLAEVP</sequence>
<dbReference type="EMBL" id="JAZDUA010000161">
    <property type="protein sequence ID" value="KAK7865948.1"/>
    <property type="molecule type" value="Genomic_DNA"/>
</dbReference>
<keyword evidence="3 7" id="KW-0812">Transmembrane</keyword>
<proteinExistence type="inferred from homology"/>
<feature type="transmembrane region" description="Helical" evidence="7">
    <location>
        <begin position="244"/>
        <end position="272"/>
    </location>
</feature>
<dbReference type="Pfam" id="PF00001">
    <property type="entry name" value="7tm_1"/>
    <property type="match status" value="1"/>
</dbReference>
<evidence type="ECO:0000313" key="9">
    <source>
        <dbReference type="EMBL" id="KAK7865948.1"/>
    </source>
</evidence>
<evidence type="ECO:0000313" key="10">
    <source>
        <dbReference type="Proteomes" id="UP001378592"/>
    </source>
</evidence>
<evidence type="ECO:0000256" key="5">
    <source>
        <dbReference type="ARBA" id="ARBA00023136"/>
    </source>
</evidence>
<accession>A0AAN9Z2U1</accession>
<keyword evidence="5 7" id="KW-0472">Membrane</keyword>
<keyword evidence="10" id="KW-1185">Reference proteome</keyword>
<gene>
    <name evidence="9" type="ORF">R5R35_005013</name>
</gene>
<dbReference type="Proteomes" id="UP001378592">
    <property type="component" value="Unassembled WGS sequence"/>
</dbReference>
<evidence type="ECO:0000256" key="4">
    <source>
        <dbReference type="ARBA" id="ARBA00022989"/>
    </source>
</evidence>
<evidence type="ECO:0000256" key="6">
    <source>
        <dbReference type="SAM" id="MobiDB-lite"/>
    </source>
</evidence>
<dbReference type="SUPFAM" id="SSF81321">
    <property type="entry name" value="Family A G protein-coupled receptor-like"/>
    <property type="match status" value="1"/>
</dbReference>
<evidence type="ECO:0000256" key="3">
    <source>
        <dbReference type="ARBA" id="ARBA00022692"/>
    </source>
</evidence>
<protein>
    <recommendedName>
        <fullName evidence="8">G-protein coupled receptors family 1 profile domain-containing protein</fullName>
    </recommendedName>
</protein>
<evidence type="ECO:0000256" key="7">
    <source>
        <dbReference type="SAM" id="Phobius"/>
    </source>
</evidence>
<comment type="caution">
    <text evidence="9">The sequence shown here is derived from an EMBL/GenBank/DDBJ whole genome shotgun (WGS) entry which is preliminary data.</text>
</comment>
<dbReference type="PANTHER" id="PTHR46641">
    <property type="entry name" value="FMRFAMIDE RECEPTOR-RELATED"/>
    <property type="match status" value="1"/>
</dbReference>
<dbReference type="AlphaFoldDB" id="A0AAN9Z2U1"/>
<dbReference type="PRINTS" id="PR00237">
    <property type="entry name" value="GPCRRHODOPSN"/>
</dbReference>
<dbReference type="GO" id="GO:0004930">
    <property type="term" value="F:G protein-coupled receptor activity"/>
    <property type="evidence" value="ECO:0007669"/>
    <property type="project" value="InterPro"/>
</dbReference>
<dbReference type="CDD" id="cd14978">
    <property type="entry name" value="7tmA_FMRFamide_R-like"/>
    <property type="match status" value="1"/>
</dbReference>
<dbReference type="InterPro" id="IPR052954">
    <property type="entry name" value="GPCR-Ligand_Int"/>
</dbReference>
<reference evidence="9 10" key="1">
    <citation type="submission" date="2024-03" db="EMBL/GenBank/DDBJ databases">
        <title>The genome assembly and annotation of the cricket Gryllus longicercus Weissman &amp; Gray.</title>
        <authorList>
            <person name="Szrajer S."/>
            <person name="Gray D."/>
            <person name="Ylla G."/>
        </authorList>
    </citation>
    <scope>NUCLEOTIDE SEQUENCE [LARGE SCALE GENOMIC DNA]</scope>
    <source>
        <strain evidence="9">DAG 2021-001</strain>
        <tissue evidence="9">Whole body minus gut</tissue>
    </source>
</reference>
<feature type="transmembrane region" description="Helical" evidence="7">
    <location>
        <begin position="115"/>
        <end position="135"/>
    </location>
</feature>
<evidence type="ECO:0000259" key="8">
    <source>
        <dbReference type="PROSITE" id="PS50262"/>
    </source>
</evidence>